<evidence type="ECO:0000313" key="3">
    <source>
        <dbReference type="EMBL" id="MFC7293712.1"/>
    </source>
</evidence>
<keyword evidence="1" id="KW-0175">Coiled coil</keyword>
<reference evidence="4" key="1">
    <citation type="journal article" date="2019" name="Int. J. Syst. Evol. Microbiol.">
        <title>The Global Catalogue of Microorganisms (GCM) 10K type strain sequencing project: providing services to taxonomists for standard genome sequencing and annotation.</title>
        <authorList>
            <consortium name="The Broad Institute Genomics Platform"/>
            <consortium name="The Broad Institute Genome Sequencing Center for Infectious Disease"/>
            <person name="Wu L."/>
            <person name="Ma J."/>
        </authorList>
    </citation>
    <scope>NUCLEOTIDE SEQUENCE [LARGE SCALE GENOMIC DNA]</scope>
    <source>
        <strain evidence="4">CCUG 60559</strain>
    </source>
</reference>
<dbReference type="EMBL" id="JBHTBD010000001">
    <property type="protein sequence ID" value="MFC7293712.1"/>
    <property type="molecule type" value="Genomic_DNA"/>
</dbReference>
<evidence type="ECO:0008006" key="5">
    <source>
        <dbReference type="Google" id="ProtNLM"/>
    </source>
</evidence>
<gene>
    <name evidence="3" type="ORF">ACFQQA_03135</name>
</gene>
<feature type="coiled-coil region" evidence="1">
    <location>
        <begin position="8"/>
        <end position="73"/>
    </location>
</feature>
<evidence type="ECO:0000256" key="2">
    <source>
        <dbReference type="SAM" id="MobiDB-lite"/>
    </source>
</evidence>
<dbReference type="RefSeq" id="WP_100687006.1">
    <property type="nucleotide sequence ID" value="NZ_JBHTBD010000001.1"/>
</dbReference>
<keyword evidence="4" id="KW-1185">Reference proteome</keyword>
<protein>
    <recommendedName>
        <fullName evidence="5">Coiled coil domain-containing protein</fullName>
    </recommendedName>
</protein>
<feature type="compositionally biased region" description="Polar residues" evidence="2">
    <location>
        <begin position="87"/>
        <end position="107"/>
    </location>
</feature>
<evidence type="ECO:0000313" key="4">
    <source>
        <dbReference type="Proteomes" id="UP001596506"/>
    </source>
</evidence>
<accession>A0ABW2IRY8</accession>
<proteinExistence type="predicted"/>
<feature type="compositionally biased region" description="Basic and acidic residues" evidence="2">
    <location>
        <begin position="75"/>
        <end position="85"/>
    </location>
</feature>
<sequence>MSLKDSLQKKLETQTEAWREQVDKLKQDAETRKAEAKDEQAEAEIQKQFSEKIQALESNIDAATSKLADIREAGEDRLSDMKDQIDSWLSGSNDKTGQSSSNDQTSQ</sequence>
<evidence type="ECO:0000256" key="1">
    <source>
        <dbReference type="SAM" id="Coils"/>
    </source>
</evidence>
<name>A0ABW2IRY8_9GAMM</name>
<feature type="region of interest" description="Disordered" evidence="2">
    <location>
        <begin position="75"/>
        <end position="107"/>
    </location>
</feature>
<comment type="caution">
    <text evidence="3">The sequence shown here is derived from an EMBL/GenBank/DDBJ whole genome shotgun (WGS) entry which is preliminary data.</text>
</comment>
<organism evidence="3 4">
    <name type="scientific">Marinobacter aromaticivorans</name>
    <dbReference type="NCBI Taxonomy" id="1494078"/>
    <lineage>
        <taxon>Bacteria</taxon>
        <taxon>Pseudomonadati</taxon>
        <taxon>Pseudomonadota</taxon>
        <taxon>Gammaproteobacteria</taxon>
        <taxon>Pseudomonadales</taxon>
        <taxon>Marinobacteraceae</taxon>
        <taxon>Marinobacter</taxon>
    </lineage>
</organism>
<dbReference type="Proteomes" id="UP001596506">
    <property type="component" value="Unassembled WGS sequence"/>
</dbReference>